<dbReference type="EMBL" id="KV784356">
    <property type="protein sequence ID" value="OEU18949.1"/>
    <property type="molecule type" value="Genomic_DNA"/>
</dbReference>
<dbReference type="PANTHER" id="PTHR12941:SF10">
    <property type="entry name" value="ER MEMBRANE PROTEIN COMPLEX SUBUNIT 8_9 HOMOLOG"/>
    <property type="match status" value="1"/>
</dbReference>
<dbReference type="Pfam" id="PF03665">
    <property type="entry name" value="UPF0172"/>
    <property type="match status" value="1"/>
</dbReference>
<proteinExistence type="predicted"/>
<name>A0A1E7FL97_9STRA</name>
<accession>A0A1E7FL97</accession>
<dbReference type="GO" id="GO:0072546">
    <property type="term" value="C:EMC complex"/>
    <property type="evidence" value="ECO:0007669"/>
    <property type="project" value="InterPro"/>
</dbReference>
<dbReference type="KEGG" id="fcy:FRACYDRAFT_207305"/>
<evidence type="ECO:0000313" key="1">
    <source>
        <dbReference type="EMBL" id="OEU18949.1"/>
    </source>
</evidence>
<reference evidence="1 2" key="1">
    <citation type="submission" date="2016-09" db="EMBL/GenBank/DDBJ databases">
        <title>Extensive genetic diversity and differential bi-allelic expression allows diatom success in the polar Southern Ocean.</title>
        <authorList>
            <consortium name="DOE Joint Genome Institute"/>
            <person name="Mock T."/>
            <person name="Otillar R.P."/>
            <person name="Strauss J."/>
            <person name="Dupont C."/>
            <person name="Frickenhaus S."/>
            <person name="Maumus F."/>
            <person name="Mcmullan M."/>
            <person name="Sanges R."/>
            <person name="Schmutz J."/>
            <person name="Toseland A."/>
            <person name="Valas R."/>
            <person name="Veluchamy A."/>
            <person name="Ward B.J."/>
            <person name="Allen A."/>
            <person name="Barry K."/>
            <person name="Falciatore A."/>
            <person name="Ferrante M."/>
            <person name="Fortunato A.E."/>
            <person name="Gloeckner G."/>
            <person name="Gruber A."/>
            <person name="Hipkin R."/>
            <person name="Janech M."/>
            <person name="Kroth P."/>
            <person name="Leese F."/>
            <person name="Lindquist E."/>
            <person name="Lyon B.R."/>
            <person name="Martin J."/>
            <person name="Mayer C."/>
            <person name="Parker M."/>
            <person name="Quesneville H."/>
            <person name="Raymond J."/>
            <person name="Uhlig C."/>
            <person name="Valentin K.U."/>
            <person name="Worden A.Z."/>
            <person name="Armbrust E.V."/>
            <person name="Bowler C."/>
            <person name="Green B."/>
            <person name="Moulton V."/>
            <person name="Van Oosterhout C."/>
            <person name="Grigoriev I."/>
        </authorList>
    </citation>
    <scope>NUCLEOTIDE SEQUENCE [LARGE SCALE GENOMIC DNA]</scope>
    <source>
        <strain evidence="1 2">CCMP1102</strain>
    </source>
</reference>
<keyword evidence="2" id="KW-1185">Reference proteome</keyword>
<dbReference type="Proteomes" id="UP000095751">
    <property type="component" value="Unassembled WGS sequence"/>
</dbReference>
<dbReference type="Gene3D" id="3.40.140.10">
    <property type="entry name" value="Cytidine Deaminase, domain 2"/>
    <property type="match status" value="1"/>
</dbReference>
<evidence type="ECO:0008006" key="3">
    <source>
        <dbReference type="Google" id="ProtNLM"/>
    </source>
</evidence>
<sequence>MVDKGNKDSVIISPEVFALMAAHAASHPTTAIHGVLIGNRNSSTNKVDVTDAFPICHENPTKPLVETALALVQSNLEGQQQQNNDKKSCIVGWYTAPELLYEKKPGPVALRIVAGLAAASSEDNDSSSSSSSSGEPVLLVLNNEVMVNLLAEQEKVVASKVVQAYGKDFGLQWMEPLDLTVSNESGAVKAVSAIFNEKVNVNDLVDHWDEGASSEWTSASRISIC</sequence>
<protein>
    <recommendedName>
        <fullName evidence="3">MPN domain-containing protein</fullName>
    </recommendedName>
</protein>
<dbReference type="InterPro" id="IPR005366">
    <property type="entry name" value="EMC8/9"/>
</dbReference>
<dbReference type="InParanoid" id="A0A1E7FL97"/>
<dbReference type="OrthoDB" id="44662at2759"/>
<gene>
    <name evidence="1" type="ORF">FRACYDRAFT_207305</name>
</gene>
<dbReference type="AlphaFoldDB" id="A0A1E7FL97"/>
<dbReference type="PANTHER" id="PTHR12941">
    <property type="entry name" value="ER MEMBRANE PROTEIN COMPLEX"/>
    <property type="match status" value="1"/>
</dbReference>
<evidence type="ECO:0000313" key="2">
    <source>
        <dbReference type="Proteomes" id="UP000095751"/>
    </source>
</evidence>
<organism evidence="1 2">
    <name type="scientific">Fragilariopsis cylindrus CCMP1102</name>
    <dbReference type="NCBI Taxonomy" id="635003"/>
    <lineage>
        <taxon>Eukaryota</taxon>
        <taxon>Sar</taxon>
        <taxon>Stramenopiles</taxon>
        <taxon>Ochrophyta</taxon>
        <taxon>Bacillariophyta</taxon>
        <taxon>Bacillariophyceae</taxon>
        <taxon>Bacillariophycidae</taxon>
        <taxon>Bacillariales</taxon>
        <taxon>Bacillariaceae</taxon>
        <taxon>Fragilariopsis</taxon>
    </lineage>
</organism>